<evidence type="ECO:0000313" key="5">
    <source>
        <dbReference type="EMBL" id="ETY70410.1"/>
    </source>
</evidence>
<keyword evidence="6" id="KW-1185">Reference proteome</keyword>
<dbReference type="GO" id="GO:0004553">
    <property type="term" value="F:hydrolase activity, hydrolyzing O-glycosyl compounds"/>
    <property type="evidence" value="ECO:0007669"/>
    <property type="project" value="InterPro"/>
</dbReference>
<dbReference type="PANTHER" id="PTHR42715:SF10">
    <property type="entry name" value="BETA-GLUCOSIDASE"/>
    <property type="match status" value="1"/>
</dbReference>
<protein>
    <submittedName>
        <fullName evidence="5">Beta-glucosidase</fullName>
    </submittedName>
</protein>
<dbReference type="SMART" id="SM01217">
    <property type="entry name" value="Fn3_like"/>
    <property type="match status" value="1"/>
</dbReference>
<dbReference type="InterPro" id="IPR036881">
    <property type="entry name" value="Glyco_hydro_3_C_sf"/>
</dbReference>
<dbReference type="InterPro" id="IPR050288">
    <property type="entry name" value="Cellulose_deg_GH3"/>
</dbReference>
<dbReference type="SUPFAM" id="SSF51445">
    <property type="entry name" value="(Trans)glycosidases"/>
    <property type="match status" value="1"/>
</dbReference>
<evidence type="ECO:0000256" key="2">
    <source>
        <dbReference type="ARBA" id="ARBA00022801"/>
    </source>
</evidence>
<dbReference type="PATRIC" id="fig|1435051.3.peg.2064"/>
<name>W4N6Y0_9BIFI</name>
<dbReference type="GO" id="GO:0005975">
    <property type="term" value="P:carbohydrate metabolic process"/>
    <property type="evidence" value="ECO:0007669"/>
    <property type="project" value="InterPro"/>
</dbReference>
<dbReference type="Proteomes" id="UP000019155">
    <property type="component" value="Unassembled WGS sequence"/>
</dbReference>
<comment type="similarity">
    <text evidence="1">Belongs to the glycosyl hydrolase 3 family.</text>
</comment>
<dbReference type="RefSeq" id="WP_051428972.1">
    <property type="nucleotide sequence ID" value="NZ_AZMV01000008.1"/>
</dbReference>
<dbReference type="InterPro" id="IPR001764">
    <property type="entry name" value="Glyco_hydro_3_N"/>
</dbReference>
<dbReference type="eggNOG" id="COG1472">
    <property type="taxonomic scope" value="Bacteria"/>
</dbReference>
<dbReference type="Pfam" id="PF14310">
    <property type="entry name" value="Fn3-like"/>
    <property type="match status" value="1"/>
</dbReference>
<feature type="domain" description="Fibronectin type III-like" evidence="4">
    <location>
        <begin position="420"/>
        <end position="500"/>
    </location>
</feature>
<keyword evidence="2" id="KW-0378">Hydrolase</keyword>
<comment type="caution">
    <text evidence="5">The sequence shown here is derived from an EMBL/GenBank/DDBJ whole genome shotgun (WGS) entry which is preliminary data.</text>
</comment>
<dbReference type="SUPFAM" id="SSF52279">
    <property type="entry name" value="Beta-D-glucan exohydrolase, C-terminal domain"/>
    <property type="match status" value="1"/>
</dbReference>
<evidence type="ECO:0000259" key="4">
    <source>
        <dbReference type="SMART" id="SM01217"/>
    </source>
</evidence>
<evidence type="ECO:0000313" key="6">
    <source>
        <dbReference type="Proteomes" id="UP000019155"/>
    </source>
</evidence>
<dbReference type="PANTHER" id="PTHR42715">
    <property type="entry name" value="BETA-GLUCOSIDASE"/>
    <property type="match status" value="1"/>
</dbReference>
<organism evidence="5 6">
    <name type="scientific">Bifidobacterium moukalabense DSM 27321</name>
    <dbReference type="NCBI Taxonomy" id="1435051"/>
    <lineage>
        <taxon>Bacteria</taxon>
        <taxon>Bacillati</taxon>
        <taxon>Actinomycetota</taxon>
        <taxon>Actinomycetes</taxon>
        <taxon>Bifidobacteriales</taxon>
        <taxon>Bifidobacteriaceae</taxon>
        <taxon>Bifidobacterium</taxon>
    </lineage>
</organism>
<dbReference type="OrthoDB" id="3187562at2"/>
<feature type="transmembrane region" description="Helical" evidence="3">
    <location>
        <begin position="921"/>
        <end position="941"/>
    </location>
</feature>
<dbReference type="Gene3D" id="3.20.20.300">
    <property type="entry name" value="Glycoside hydrolase, family 3, N-terminal domain"/>
    <property type="match status" value="1"/>
</dbReference>
<reference evidence="5 6" key="1">
    <citation type="journal article" date="2014" name="Genome Announc.">
        <title>The Genome Sequence of Bifidobacterium moukalabense DSM 27321 Highlights the Close Phylogenetic Relatedness with the Bifidobacterium dentium Taxon.</title>
        <authorList>
            <person name="Lugli G.A."/>
            <person name="Duranti S."/>
            <person name="Milani C."/>
            <person name="Turroni F."/>
            <person name="Viappiani A."/>
            <person name="Mangifesta M."/>
            <person name="van Sinderen D."/>
            <person name="Ventura M."/>
        </authorList>
    </citation>
    <scope>NUCLEOTIDE SEQUENCE [LARGE SCALE GENOMIC DNA]</scope>
    <source>
        <strain evidence="5 6">DSM 27321</strain>
    </source>
</reference>
<dbReference type="InterPro" id="IPR036962">
    <property type="entry name" value="Glyco_hydro_3_N_sf"/>
</dbReference>
<dbReference type="Pfam" id="PF00933">
    <property type="entry name" value="Glyco_hydro_3"/>
    <property type="match status" value="1"/>
</dbReference>
<dbReference type="STRING" id="1435051.BMOU_2078"/>
<keyword evidence="3" id="KW-0812">Transmembrane</keyword>
<evidence type="ECO:0000256" key="3">
    <source>
        <dbReference type="SAM" id="Phobius"/>
    </source>
</evidence>
<proteinExistence type="inferred from homology"/>
<dbReference type="Gene3D" id="2.60.40.10">
    <property type="entry name" value="Immunoglobulins"/>
    <property type="match status" value="1"/>
</dbReference>
<dbReference type="GeneID" id="97503253"/>
<dbReference type="EMBL" id="AZMV01000008">
    <property type="protein sequence ID" value="ETY70410.1"/>
    <property type="molecule type" value="Genomic_DNA"/>
</dbReference>
<dbReference type="InterPro" id="IPR002772">
    <property type="entry name" value="Glyco_hydro_3_C"/>
</dbReference>
<dbReference type="Gene3D" id="3.40.50.1700">
    <property type="entry name" value="Glycoside hydrolase family 3 C-terminal domain"/>
    <property type="match status" value="1"/>
</dbReference>
<keyword evidence="3" id="KW-1133">Transmembrane helix</keyword>
<evidence type="ECO:0000256" key="1">
    <source>
        <dbReference type="ARBA" id="ARBA00005336"/>
    </source>
</evidence>
<dbReference type="InterPro" id="IPR017853">
    <property type="entry name" value="GH"/>
</dbReference>
<keyword evidence="3" id="KW-0472">Membrane</keyword>
<dbReference type="InterPro" id="IPR013783">
    <property type="entry name" value="Ig-like_fold"/>
</dbReference>
<dbReference type="PRINTS" id="PR00133">
    <property type="entry name" value="GLHYDRLASE3"/>
</dbReference>
<dbReference type="AlphaFoldDB" id="W4N6Y0"/>
<gene>
    <name evidence="5" type="ORF">BMOU_2078</name>
</gene>
<dbReference type="InterPro" id="IPR026891">
    <property type="entry name" value="Fn3-like"/>
</dbReference>
<dbReference type="Pfam" id="PF01915">
    <property type="entry name" value="Glyco_hydro_3_C"/>
    <property type="match status" value="1"/>
</dbReference>
<accession>W4N6Y0</accession>
<sequence>MAEKKRSAGLWRRILIVFLAIIAVIAVIADVLAFSVFSLSLDKAFPGKVDASSSAVTEARRNALNVAQTEENEGVVLLKNDGVLPTDIGKVNLLGYGAYNPVYGGSGSGGSSYTANRTDFVTAFEQAGIKVNPDIKSVYANNDSGKNTFEVDFSIPEAGLSSYTGNASFERMRDYSDTAVVVISRKGGEGNDLPTDMSQYSKTDNDKKRHYLELSEAEEALMNKTKETFKRVIVLINAGNAMELGFLDDADGTNAKPDSTGDIDAALWIGDPGDVGTKSVVNILKGEINPSGRLADIYPYAVETTPSYYNFGEYRYTNSNDCFKDFDSHPAYLVNYQEGVYIGYRYYETRTSYDYTTREGEKRTGLTYDDVVQFPFGYGLSYTTFDWKVTDVTEQGTIDQHSKISVTIDVTNTGKVAGKDVVELYYGAPYHKDGSHIQKPGAVLGGFAKTEEIQPGETKSVSIDIEASDMASYDSLKYYSSTGSYVMEQGDYTISLRHDSHTAAKNATFTYHVPTAIVFNDAKASTGKDPSAKYVGKRDSDKQTAENHFDDAAGDVTYMSRDDWAIVPGSDAEATDEQLAAFKSALTVGTDYIDDSDKAPTFGAKNGVKLADMSGKSYDDEDWDKLLDELTLDDMNTFLSKNGWGAPAIKSIGKPQTYDMDGPAALSYVFDAFMGTTTYKTLSYPAEVVLAATWNTDVAKDFAESIAKEARAWHISGWYAPGANIHRNAFAGRNFEYYSEDPLLSGAMAATVTSNVTKNGIYAYLKHFALNEQETQRHYGLCTWASEQAMREIYFKPFEMSVKQGSATAIMSSYNNIGTTWAGASSALLTATLRNEWGFAGTVLTDNLELHGFMNTQKALLAGGTSTLSNGMGGISDCTDLMKTASGQKIMREAAHQYLYTVANSYIVGEPDLTPVWRMPAIIGSVAVYVLCTAGIFALVVTGRRKRTTVSVK</sequence>